<evidence type="ECO:0000256" key="1">
    <source>
        <dbReference type="SAM" id="Phobius"/>
    </source>
</evidence>
<dbReference type="EMBL" id="JBICRM010000007">
    <property type="protein sequence ID" value="MFG1704376.1"/>
    <property type="molecule type" value="Genomic_DNA"/>
</dbReference>
<organism evidence="2 3">
    <name type="scientific">Nonomuraea marmarensis</name>
    <dbReference type="NCBI Taxonomy" id="3351344"/>
    <lineage>
        <taxon>Bacteria</taxon>
        <taxon>Bacillati</taxon>
        <taxon>Actinomycetota</taxon>
        <taxon>Actinomycetes</taxon>
        <taxon>Streptosporangiales</taxon>
        <taxon>Streptosporangiaceae</taxon>
        <taxon>Nonomuraea</taxon>
    </lineage>
</organism>
<keyword evidence="1" id="KW-0472">Membrane</keyword>
<evidence type="ECO:0000313" key="2">
    <source>
        <dbReference type="EMBL" id="MFG1704376.1"/>
    </source>
</evidence>
<sequence>MTADTGTQVRLQPLTYVDDRDGVMVGRPDTGSYGVFPREGAELLRSLEAGGTLESGARRWHDQTGETLDVTDFLGILEDLGFVVGDDEVRAAPVRVRWRRLGRVLFAPPAFLLYAAVVAAGLAAMVIDPGVRPTYEHIFFTSNISFIPVVLALAQFPLLLVHEGFHALAGRRLGLPSTLGIGRRFYYLVAETRMDALYSVPRGQRYLPFLAGALVDAVGVGAFTVFAFAGRSWGWPAWVTGLALALAFSGALRILWECLFYLETDFYFVINTATGCTDLHGAARRRVRSWLAAVRLPVKSDDGEWSERDLAVSRWYAPLMVAGYGLSLGTLLVVGVPTAVRFWTTVVHRFDGTASFWGLVDTVVFVLLALAELGLLAYVTIRDLRRRRSLSTEGNSS</sequence>
<feature type="transmembrane region" description="Helical" evidence="1">
    <location>
        <begin position="235"/>
        <end position="256"/>
    </location>
</feature>
<proteinExistence type="predicted"/>
<keyword evidence="1" id="KW-0812">Transmembrane</keyword>
<evidence type="ECO:0000313" key="3">
    <source>
        <dbReference type="Proteomes" id="UP001603978"/>
    </source>
</evidence>
<dbReference type="Proteomes" id="UP001603978">
    <property type="component" value="Unassembled WGS sequence"/>
</dbReference>
<feature type="transmembrane region" description="Helical" evidence="1">
    <location>
        <begin position="206"/>
        <end position="229"/>
    </location>
</feature>
<feature type="transmembrane region" description="Helical" evidence="1">
    <location>
        <begin position="315"/>
        <end position="336"/>
    </location>
</feature>
<accession>A0ABW7AAK1</accession>
<gene>
    <name evidence="2" type="ORF">ACFLIM_14385</name>
</gene>
<protein>
    <recommendedName>
        <fullName evidence="4">Peptide zinc metalloprotease protein</fullName>
    </recommendedName>
</protein>
<keyword evidence="3" id="KW-1185">Reference proteome</keyword>
<feature type="transmembrane region" description="Helical" evidence="1">
    <location>
        <begin position="104"/>
        <end position="127"/>
    </location>
</feature>
<evidence type="ECO:0008006" key="4">
    <source>
        <dbReference type="Google" id="ProtNLM"/>
    </source>
</evidence>
<comment type="caution">
    <text evidence="2">The sequence shown here is derived from an EMBL/GenBank/DDBJ whole genome shotgun (WGS) entry which is preliminary data.</text>
</comment>
<name>A0ABW7AAK1_9ACTN</name>
<dbReference type="RefSeq" id="WP_393165352.1">
    <property type="nucleotide sequence ID" value="NZ_JBICRM010000007.1"/>
</dbReference>
<feature type="transmembrane region" description="Helical" evidence="1">
    <location>
        <begin position="139"/>
        <end position="161"/>
    </location>
</feature>
<keyword evidence="1" id="KW-1133">Transmembrane helix</keyword>
<reference evidence="2 3" key="1">
    <citation type="submission" date="2024-10" db="EMBL/GenBank/DDBJ databases">
        <authorList>
            <person name="Topkara A.R."/>
            <person name="Saygin H."/>
        </authorList>
    </citation>
    <scope>NUCLEOTIDE SEQUENCE [LARGE SCALE GENOMIC DNA]</scope>
    <source>
        <strain evidence="2 3">M3C6</strain>
    </source>
</reference>
<feature type="transmembrane region" description="Helical" evidence="1">
    <location>
        <begin position="356"/>
        <end position="381"/>
    </location>
</feature>